<protein>
    <recommendedName>
        <fullName evidence="4">Ndc10 domain-containing protein</fullName>
    </recommendedName>
</protein>
<dbReference type="InParanoid" id="A0A168MT67"/>
<gene>
    <name evidence="2" type="primary">ABSGL_04730.1 scaffold 5764</name>
</gene>
<evidence type="ECO:0008006" key="4">
    <source>
        <dbReference type="Google" id="ProtNLM"/>
    </source>
</evidence>
<dbReference type="OrthoDB" id="2204095at2759"/>
<reference evidence="2" key="1">
    <citation type="submission" date="2016-04" db="EMBL/GenBank/DDBJ databases">
        <authorList>
            <person name="Evans L.H."/>
            <person name="Alamgir A."/>
            <person name="Owens N."/>
            <person name="Weber N.D."/>
            <person name="Virtaneva K."/>
            <person name="Barbian K."/>
            <person name="Babar A."/>
            <person name="Rosenke K."/>
        </authorList>
    </citation>
    <scope>NUCLEOTIDE SEQUENCE [LARGE SCALE GENOMIC DNA]</scope>
    <source>
        <strain evidence="2">CBS 101.48</strain>
    </source>
</reference>
<accession>A0A168MT67</accession>
<dbReference type="AlphaFoldDB" id="A0A168MT67"/>
<evidence type="ECO:0000313" key="3">
    <source>
        <dbReference type="Proteomes" id="UP000078561"/>
    </source>
</evidence>
<name>A0A168MT67_ABSGL</name>
<evidence type="ECO:0000313" key="2">
    <source>
        <dbReference type="EMBL" id="SAL99149.1"/>
    </source>
</evidence>
<evidence type="ECO:0000256" key="1">
    <source>
        <dbReference type="SAM" id="MobiDB-lite"/>
    </source>
</evidence>
<proteinExistence type="predicted"/>
<feature type="region of interest" description="Disordered" evidence="1">
    <location>
        <begin position="1"/>
        <end position="24"/>
    </location>
</feature>
<dbReference type="Proteomes" id="UP000078561">
    <property type="component" value="Unassembled WGS sequence"/>
</dbReference>
<sequence length="93" mass="10352">MGHPAYVHQIEDITTSNSSSSSSSSIAGIQFEIKIKRLRQAQEWPSSSHREWIGKTLSFTGIRSNKKTHINCGSPARIAGIVRANEDQMRRQG</sequence>
<organism evidence="2">
    <name type="scientific">Absidia glauca</name>
    <name type="common">Pin mould</name>
    <dbReference type="NCBI Taxonomy" id="4829"/>
    <lineage>
        <taxon>Eukaryota</taxon>
        <taxon>Fungi</taxon>
        <taxon>Fungi incertae sedis</taxon>
        <taxon>Mucoromycota</taxon>
        <taxon>Mucoromycotina</taxon>
        <taxon>Mucoromycetes</taxon>
        <taxon>Mucorales</taxon>
        <taxon>Cunninghamellaceae</taxon>
        <taxon>Absidia</taxon>
    </lineage>
</organism>
<dbReference type="EMBL" id="LT552482">
    <property type="protein sequence ID" value="SAL99149.1"/>
    <property type="molecule type" value="Genomic_DNA"/>
</dbReference>
<keyword evidence="3" id="KW-1185">Reference proteome</keyword>